<dbReference type="InterPro" id="IPR039538">
    <property type="entry name" value="BetI_C"/>
</dbReference>
<accession>A0A561W7F9</accession>
<dbReference type="AlphaFoldDB" id="A0A561W7F9"/>
<keyword evidence="2" id="KW-0805">Transcription regulation</keyword>
<evidence type="ECO:0000256" key="3">
    <source>
        <dbReference type="ARBA" id="ARBA00023125"/>
    </source>
</evidence>
<gene>
    <name evidence="7" type="ORF">FHU34_115194</name>
</gene>
<dbReference type="Pfam" id="PF00440">
    <property type="entry name" value="TetR_N"/>
    <property type="match status" value="1"/>
</dbReference>
<feature type="domain" description="HTH tetR-type" evidence="6">
    <location>
        <begin position="91"/>
        <end position="151"/>
    </location>
</feature>
<dbReference type="PRINTS" id="PR00455">
    <property type="entry name" value="HTHTETR"/>
</dbReference>
<evidence type="ECO:0000256" key="4">
    <source>
        <dbReference type="ARBA" id="ARBA00023163"/>
    </source>
</evidence>
<dbReference type="Proteomes" id="UP000317685">
    <property type="component" value="Unassembled WGS sequence"/>
</dbReference>
<evidence type="ECO:0000256" key="1">
    <source>
        <dbReference type="ARBA" id="ARBA00022491"/>
    </source>
</evidence>
<keyword evidence="1" id="KW-0678">Repressor</keyword>
<evidence type="ECO:0000313" key="7">
    <source>
        <dbReference type="EMBL" id="TWG19801.1"/>
    </source>
</evidence>
<evidence type="ECO:0000313" key="8">
    <source>
        <dbReference type="Proteomes" id="UP000317685"/>
    </source>
</evidence>
<dbReference type="GO" id="GO:0000976">
    <property type="term" value="F:transcription cis-regulatory region binding"/>
    <property type="evidence" value="ECO:0007669"/>
    <property type="project" value="TreeGrafter"/>
</dbReference>
<keyword evidence="3 5" id="KW-0238">DNA-binding</keyword>
<evidence type="ECO:0000259" key="6">
    <source>
        <dbReference type="PROSITE" id="PS50977"/>
    </source>
</evidence>
<keyword evidence="8" id="KW-1185">Reference proteome</keyword>
<dbReference type="SUPFAM" id="SSF48498">
    <property type="entry name" value="Tetracyclin repressor-like, C-terminal domain"/>
    <property type="match status" value="1"/>
</dbReference>
<dbReference type="Gene3D" id="1.10.357.10">
    <property type="entry name" value="Tetracycline Repressor, domain 2"/>
    <property type="match status" value="1"/>
</dbReference>
<dbReference type="InterPro" id="IPR050109">
    <property type="entry name" value="HTH-type_TetR-like_transc_reg"/>
</dbReference>
<sequence>MVWRLGLLVAVTLRHHQATIVITVSQIDRRNRPHTAFGRQTSVNAPLQNDRRHPGKVSGFRLTQRRSAGGGNCSCSLGWATVTVVTRRAAEIRLDALLRTACDVIVERGLANTRTADVANAAGVSQALVFYHFATKERLLAQAFAYAVEQDLARLDAVTRSSAPPLTKLRKILKLYTPAGRATSWSMWIDGWSESLRAPELEKVSRRLDLRWRQDLAEVISTGVADGTFQCADPDGAAWRISAVMDGLAVQLAVHDRVISRRQFGEWVRLVTARELGLDPADLD</sequence>
<dbReference type="InterPro" id="IPR001647">
    <property type="entry name" value="HTH_TetR"/>
</dbReference>
<dbReference type="Pfam" id="PF13977">
    <property type="entry name" value="TetR_C_6"/>
    <property type="match status" value="1"/>
</dbReference>
<evidence type="ECO:0000256" key="2">
    <source>
        <dbReference type="ARBA" id="ARBA00023015"/>
    </source>
</evidence>
<dbReference type="PANTHER" id="PTHR30055:SF200">
    <property type="entry name" value="HTH-TYPE TRANSCRIPTIONAL REPRESSOR BDCR"/>
    <property type="match status" value="1"/>
</dbReference>
<feature type="DNA-binding region" description="H-T-H motif" evidence="5">
    <location>
        <begin position="114"/>
        <end position="133"/>
    </location>
</feature>
<evidence type="ECO:0000256" key="5">
    <source>
        <dbReference type="PROSITE-ProRule" id="PRU00335"/>
    </source>
</evidence>
<dbReference type="GO" id="GO:0003700">
    <property type="term" value="F:DNA-binding transcription factor activity"/>
    <property type="evidence" value="ECO:0007669"/>
    <property type="project" value="TreeGrafter"/>
</dbReference>
<dbReference type="InterPro" id="IPR009057">
    <property type="entry name" value="Homeodomain-like_sf"/>
</dbReference>
<comment type="caution">
    <text evidence="7">The sequence shown here is derived from an EMBL/GenBank/DDBJ whole genome shotgun (WGS) entry which is preliminary data.</text>
</comment>
<reference evidence="7 8" key="1">
    <citation type="submission" date="2019-06" db="EMBL/GenBank/DDBJ databases">
        <title>Sequencing the genomes of 1000 actinobacteria strains.</title>
        <authorList>
            <person name="Klenk H.-P."/>
        </authorList>
    </citation>
    <scope>NUCLEOTIDE SEQUENCE [LARGE SCALE GENOMIC DNA]</scope>
    <source>
        <strain evidence="7 8">DSM 45885</strain>
    </source>
</reference>
<dbReference type="InterPro" id="IPR036271">
    <property type="entry name" value="Tet_transcr_reg_TetR-rel_C_sf"/>
</dbReference>
<organism evidence="7 8">
    <name type="scientific">Micromonospora taraxaci</name>
    <dbReference type="NCBI Taxonomy" id="1316803"/>
    <lineage>
        <taxon>Bacteria</taxon>
        <taxon>Bacillati</taxon>
        <taxon>Actinomycetota</taxon>
        <taxon>Actinomycetes</taxon>
        <taxon>Micromonosporales</taxon>
        <taxon>Micromonosporaceae</taxon>
        <taxon>Micromonospora</taxon>
    </lineage>
</organism>
<protein>
    <submittedName>
        <fullName evidence="7">TetR family transcriptional regulator</fullName>
    </submittedName>
</protein>
<dbReference type="PANTHER" id="PTHR30055">
    <property type="entry name" value="HTH-TYPE TRANSCRIPTIONAL REGULATOR RUTR"/>
    <property type="match status" value="1"/>
</dbReference>
<dbReference type="EMBL" id="VIWZ01000001">
    <property type="protein sequence ID" value="TWG19801.1"/>
    <property type="molecule type" value="Genomic_DNA"/>
</dbReference>
<keyword evidence="4" id="KW-0804">Transcription</keyword>
<dbReference type="PROSITE" id="PS50977">
    <property type="entry name" value="HTH_TETR_2"/>
    <property type="match status" value="1"/>
</dbReference>
<proteinExistence type="predicted"/>
<dbReference type="SUPFAM" id="SSF46689">
    <property type="entry name" value="Homeodomain-like"/>
    <property type="match status" value="1"/>
</dbReference>
<name>A0A561W7F9_9ACTN</name>